<reference evidence="2 3" key="1">
    <citation type="submission" date="2011-09" db="EMBL/GenBank/DDBJ databases">
        <title>The draft genome of Fischerella sp. JSC-11.</title>
        <authorList>
            <consortium name="US DOE Joint Genome Institute (JGI-PGF)"/>
            <person name="Lucas S."/>
            <person name="Han J."/>
            <person name="Lapidus A."/>
            <person name="Cheng J.-F."/>
            <person name="Goodwin L."/>
            <person name="Pitluck S."/>
            <person name="Peters L."/>
            <person name="Land M.L."/>
            <person name="Hauser L."/>
            <person name="Sarkisova S."/>
            <person name="Bryant D.A."/>
            <person name="Brown I."/>
            <person name="Woyke T.J."/>
        </authorList>
    </citation>
    <scope>NUCLEOTIDE SEQUENCE [LARGE SCALE GENOMIC DNA]</scope>
    <source>
        <strain evidence="2 3">JSC-11</strain>
    </source>
</reference>
<dbReference type="Proteomes" id="UP000004344">
    <property type="component" value="Unassembled WGS sequence"/>
</dbReference>
<feature type="compositionally biased region" description="Low complexity" evidence="1">
    <location>
        <begin position="78"/>
        <end position="87"/>
    </location>
</feature>
<evidence type="ECO:0000313" key="3">
    <source>
        <dbReference type="Proteomes" id="UP000004344"/>
    </source>
</evidence>
<dbReference type="PATRIC" id="fig|741277.3.peg.760"/>
<evidence type="ECO:0000313" key="2">
    <source>
        <dbReference type="EMBL" id="EHC18671.1"/>
    </source>
</evidence>
<name>G6FP71_9CYAN</name>
<proteinExistence type="predicted"/>
<keyword evidence="3" id="KW-1185">Reference proteome</keyword>
<sequence>MGDAKNLLTTNNKFIYAYVSNNFVTILLNQMCHFFPNLLGLLLVASSTILVIPCQAQNLQEYHQDQSDRASSNTNIKSNLDNGDSSGNNQLEVISKLNNNEVTTTKLNLRIPISSRIFATPSMKQ</sequence>
<comment type="caution">
    <text evidence="2">The sequence shown here is derived from an EMBL/GenBank/DDBJ whole genome shotgun (WGS) entry which is preliminary data.</text>
</comment>
<feature type="region of interest" description="Disordered" evidence="1">
    <location>
        <begin position="63"/>
        <end position="87"/>
    </location>
</feature>
<dbReference type="AlphaFoldDB" id="G6FP71"/>
<dbReference type="EMBL" id="AGIZ01000002">
    <property type="protein sequence ID" value="EHC18671.1"/>
    <property type="molecule type" value="Genomic_DNA"/>
</dbReference>
<organism evidence="2 3">
    <name type="scientific">Fischerella thermalis JSC-11</name>
    <dbReference type="NCBI Taxonomy" id="741277"/>
    <lineage>
        <taxon>Bacteria</taxon>
        <taxon>Bacillati</taxon>
        <taxon>Cyanobacteriota</taxon>
        <taxon>Cyanophyceae</taxon>
        <taxon>Nostocales</taxon>
        <taxon>Hapalosiphonaceae</taxon>
        <taxon>Fischerella</taxon>
    </lineage>
</organism>
<evidence type="ECO:0000256" key="1">
    <source>
        <dbReference type="SAM" id="MobiDB-lite"/>
    </source>
</evidence>
<gene>
    <name evidence="2" type="ORF">FJSC11DRAFT_0651</name>
</gene>
<protein>
    <submittedName>
        <fullName evidence="2">Uncharacterized protein</fullName>
    </submittedName>
</protein>
<accession>G6FP71</accession>